<proteinExistence type="predicted"/>
<evidence type="ECO:0000313" key="1">
    <source>
        <dbReference type="Proteomes" id="UP000887579"/>
    </source>
</evidence>
<reference evidence="2" key="1">
    <citation type="submission" date="2022-11" db="UniProtKB">
        <authorList>
            <consortium name="WormBaseParasite"/>
        </authorList>
    </citation>
    <scope>IDENTIFICATION</scope>
</reference>
<sequence length="280" mass="32036">MRLVACLFLFIFIHFVEALREPFVVLPTAIRWRAENSITVIPREWSKIPLNIEVFITAKENILSLSEQLFFETRKISDLGSSHTFTFNSSHQPDAIEYGIKVSVTGHKDYYTVLYGVSNLKTISIQTDKGYYRPGESINVRILPINGENQLYKSDLKISLVNPQGFNVITNTVKIPEKLTRFLQAKFDIPEFSPHGFWSISVKPTNSSLPWMFSSLRIRVQDYSLPKFFIKMEINEIQAEDKIKITVIAKYFHGQPVRGSVFVVCGSQTQLLAGNVSFIF</sequence>
<dbReference type="WBParaSite" id="ES5_v2.g11343.t1">
    <property type="protein sequence ID" value="ES5_v2.g11343.t1"/>
    <property type="gene ID" value="ES5_v2.g11343"/>
</dbReference>
<name>A0AC34F336_9BILA</name>
<evidence type="ECO:0000313" key="2">
    <source>
        <dbReference type="WBParaSite" id="ES5_v2.g11343.t1"/>
    </source>
</evidence>
<dbReference type="Proteomes" id="UP000887579">
    <property type="component" value="Unplaced"/>
</dbReference>
<protein>
    <submittedName>
        <fullName evidence="2">Macroglobulin domain-containing protein</fullName>
    </submittedName>
</protein>
<organism evidence="1 2">
    <name type="scientific">Panagrolaimus sp. ES5</name>
    <dbReference type="NCBI Taxonomy" id="591445"/>
    <lineage>
        <taxon>Eukaryota</taxon>
        <taxon>Metazoa</taxon>
        <taxon>Ecdysozoa</taxon>
        <taxon>Nematoda</taxon>
        <taxon>Chromadorea</taxon>
        <taxon>Rhabditida</taxon>
        <taxon>Tylenchina</taxon>
        <taxon>Panagrolaimomorpha</taxon>
        <taxon>Panagrolaimoidea</taxon>
        <taxon>Panagrolaimidae</taxon>
        <taxon>Panagrolaimus</taxon>
    </lineage>
</organism>
<accession>A0AC34F336</accession>